<dbReference type="InterPro" id="IPR017871">
    <property type="entry name" value="ABC_transporter-like_CS"/>
</dbReference>
<dbReference type="EMBL" id="SIHJ01000001">
    <property type="protein sequence ID" value="TWT37888.1"/>
    <property type="molecule type" value="Genomic_DNA"/>
</dbReference>
<evidence type="ECO:0000256" key="4">
    <source>
        <dbReference type="ARBA" id="ARBA00038388"/>
    </source>
</evidence>
<accession>A0A5C5VGV9</accession>
<comment type="similarity">
    <text evidence="4">Belongs to the ABC transporter superfamily. Macrolide exporter (TC 3.A.1.122) family.</text>
</comment>
<dbReference type="GO" id="GO:0005524">
    <property type="term" value="F:ATP binding"/>
    <property type="evidence" value="ECO:0007669"/>
    <property type="project" value="UniProtKB-KW"/>
</dbReference>
<keyword evidence="2" id="KW-0547">Nucleotide-binding</keyword>
<dbReference type="GO" id="GO:0005886">
    <property type="term" value="C:plasma membrane"/>
    <property type="evidence" value="ECO:0007669"/>
    <property type="project" value="TreeGrafter"/>
</dbReference>
<organism evidence="7 8">
    <name type="scientific">Posidoniimonas corsicana</name>
    <dbReference type="NCBI Taxonomy" id="1938618"/>
    <lineage>
        <taxon>Bacteria</taxon>
        <taxon>Pseudomonadati</taxon>
        <taxon>Planctomycetota</taxon>
        <taxon>Planctomycetia</taxon>
        <taxon>Pirellulales</taxon>
        <taxon>Lacipirellulaceae</taxon>
        <taxon>Posidoniimonas</taxon>
    </lineage>
</organism>
<evidence type="ECO:0000256" key="3">
    <source>
        <dbReference type="ARBA" id="ARBA00022840"/>
    </source>
</evidence>
<evidence type="ECO:0000256" key="1">
    <source>
        <dbReference type="ARBA" id="ARBA00022448"/>
    </source>
</evidence>
<dbReference type="PROSITE" id="PS00211">
    <property type="entry name" value="ABC_TRANSPORTER_1"/>
    <property type="match status" value="1"/>
</dbReference>
<feature type="region of interest" description="Disordered" evidence="5">
    <location>
        <begin position="1"/>
        <end position="27"/>
    </location>
</feature>
<dbReference type="RefSeq" id="WP_146565191.1">
    <property type="nucleotide sequence ID" value="NZ_SIHJ01000001.1"/>
</dbReference>
<dbReference type="InterPro" id="IPR027417">
    <property type="entry name" value="P-loop_NTPase"/>
</dbReference>
<evidence type="ECO:0000313" key="8">
    <source>
        <dbReference type="Proteomes" id="UP000316714"/>
    </source>
</evidence>
<evidence type="ECO:0000256" key="2">
    <source>
        <dbReference type="ARBA" id="ARBA00022741"/>
    </source>
</evidence>
<dbReference type="OrthoDB" id="273392at2"/>
<comment type="caution">
    <text evidence="7">The sequence shown here is derived from an EMBL/GenBank/DDBJ whole genome shotgun (WGS) entry which is preliminary data.</text>
</comment>
<keyword evidence="1" id="KW-0813">Transport</keyword>
<dbReference type="Proteomes" id="UP000316714">
    <property type="component" value="Unassembled WGS sequence"/>
</dbReference>
<name>A0A5C5VGV9_9BACT</name>
<evidence type="ECO:0000259" key="6">
    <source>
        <dbReference type="PROSITE" id="PS50893"/>
    </source>
</evidence>
<dbReference type="GO" id="GO:0098796">
    <property type="term" value="C:membrane protein complex"/>
    <property type="evidence" value="ECO:0007669"/>
    <property type="project" value="UniProtKB-ARBA"/>
</dbReference>
<dbReference type="AlphaFoldDB" id="A0A5C5VGV9"/>
<dbReference type="InterPro" id="IPR017911">
    <property type="entry name" value="MacB-like_ATP-bd"/>
</dbReference>
<reference evidence="7 8" key="1">
    <citation type="submission" date="2019-02" db="EMBL/GenBank/DDBJ databases">
        <title>Deep-cultivation of Planctomycetes and their phenomic and genomic characterization uncovers novel biology.</title>
        <authorList>
            <person name="Wiegand S."/>
            <person name="Jogler M."/>
            <person name="Boedeker C."/>
            <person name="Pinto D."/>
            <person name="Vollmers J."/>
            <person name="Rivas-Marin E."/>
            <person name="Kohn T."/>
            <person name="Peeters S.H."/>
            <person name="Heuer A."/>
            <person name="Rast P."/>
            <person name="Oberbeckmann S."/>
            <person name="Bunk B."/>
            <person name="Jeske O."/>
            <person name="Meyerdierks A."/>
            <person name="Storesund J.E."/>
            <person name="Kallscheuer N."/>
            <person name="Luecker S."/>
            <person name="Lage O.M."/>
            <person name="Pohl T."/>
            <person name="Merkel B.J."/>
            <person name="Hornburger P."/>
            <person name="Mueller R.-W."/>
            <person name="Bruemmer F."/>
            <person name="Labrenz M."/>
            <person name="Spormann A.M."/>
            <person name="Op Den Camp H."/>
            <person name="Overmann J."/>
            <person name="Amann R."/>
            <person name="Jetten M.S.M."/>
            <person name="Mascher T."/>
            <person name="Medema M.H."/>
            <person name="Devos D.P."/>
            <person name="Kaster A.-K."/>
            <person name="Ovreas L."/>
            <person name="Rohde M."/>
            <person name="Galperin M.Y."/>
            <person name="Jogler C."/>
        </authorList>
    </citation>
    <scope>NUCLEOTIDE SEQUENCE [LARGE SCALE GENOMIC DNA]</scope>
    <source>
        <strain evidence="7 8">KOR34</strain>
    </source>
</reference>
<dbReference type="CDD" id="cd03255">
    <property type="entry name" value="ABC_MJ0796_LolCDE_FtsE"/>
    <property type="match status" value="1"/>
</dbReference>
<dbReference type="InterPro" id="IPR003439">
    <property type="entry name" value="ABC_transporter-like_ATP-bd"/>
</dbReference>
<sequence>MPTSSPTLADFLPTADAQAPKPRPASTAPVLLSSHDLYRTYQKGDVKTPVLQGVDFEVRRGEFVAIVGQSGSGKSTLLHLLATLDRPDAGEVRFEGNRIDNLGGDGKNILRNRHIGMIFQAYHLVPELTAIENVLSPAMIRYSTLGYWRNRRQLHQRAEELMETVELSHRLHHKPRELSGGEMQRVAIARSLMSEPRLLLADEPTGNLDQNTGEEILRLLERLNEEQQLTLVLVTHDLRIADRAHRVVSLVDGRVQGGGLAAA</sequence>
<dbReference type="PANTHER" id="PTHR24220:SF689">
    <property type="entry name" value="LIPOPROTEIN-RELEASING SYSTEM ATP-BINDING PROTEIN LOLD"/>
    <property type="match status" value="1"/>
</dbReference>
<dbReference type="GO" id="GO:0022857">
    <property type="term" value="F:transmembrane transporter activity"/>
    <property type="evidence" value="ECO:0007669"/>
    <property type="project" value="TreeGrafter"/>
</dbReference>
<dbReference type="EC" id="3.6.3.-" evidence="7"/>
<dbReference type="SMART" id="SM00382">
    <property type="entry name" value="AAA"/>
    <property type="match status" value="1"/>
</dbReference>
<evidence type="ECO:0000313" key="7">
    <source>
        <dbReference type="EMBL" id="TWT37888.1"/>
    </source>
</evidence>
<protein>
    <submittedName>
        <fullName evidence="7">P-loop containing nucleoside triphosphate hydrolase</fullName>
        <ecNumber evidence="7">3.6.3.-</ecNumber>
    </submittedName>
</protein>
<dbReference type="InterPro" id="IPR015854">
    <property type="entry name" value="ABC_transpr_LolD-like"/>
</dbReference>
<dbReference type="Pfam" id="PF00005">
    <property type="entry name" value="ABC_tran"/>
    <property type="match status" value="1"/>
</dbReference>
<dbReference type="InterPro" id="IPR003593">
    <property type="entry name" value="AAA+_ATPase"/>
</dbReference>
<dbReference type="PROSITE" id="PS50893">
    <property type="entry name" value="ABC_TRANSPORTER_2"/>
    <property type="match status" value="1"/>
</dbReference>
<evidence type="ECO:0000256" key="5">
    <source>
        <dbReference type="SAM" id="MobiDB-lite"/>
    </source>
</evidence>
<proteinExistence type="inferred from homology"/>
<keyword evidence="8" id="KW-1185">Reference proteome</keyword>
<dbReference type="SUPFAM" id="SSF52540">
    <property type="entry name" value="P-loop containing nucleoside triphosphate hydrolases"/>
    <property type="match status" value="1"/>
</dbReference>
<keyword evidence="7" id="KW-0378">Hydrolase</keyword>
<keyword evidence="3" id="KW-0067">ATP-binding</keyword>
<feature type="domain" description="ABC transporter" evidence="6">
    <location>
        <begin position="32"/>
        <end position="263"/>
    </location>
</feature>
<dbReference type="Gene3D" id="3.40.50.300">
    <property type="entry name" value="P-loop containing nucleotide triphosphate hydrolases"/>
    <property type="match status" value="1"/>
</dbReference>
<dbReference type="GO" id="GO:0016887">
    <property type="term" value="F:ATP hydrolysis activity"/>
    <property type="evidence" value="ECO:0007669"/>
    <property type="project" value="InterPro"/>
</dbReference>
<dbReference type="FunFam" id="3.40.50.300:FF:000032">
    <property type="entry name" value="Export ABC transporter ATP-binding protein"/>
    <property type="match status" value="1"/>
</dbReference>
<gene>
    <name evidence="7" type="ORF">KOR34_28540</name>
</gene>
<dbReference type="PANTHER" id="PTHR24220">
    <property type="entry name" value="IMPORT ATP-BINDING PROTEIN"/>
    <property type="match status" value="1"/>
</dbReference>